<feature type="domain" description="D-isomer specific 2-hydroxyacid dehydrogenase catalytic" evidence="5">
    <location>
        <begin position="21"/>
        <end position="318"/>
    </location>
</feature>
<keyword evidence="3" id="KW-0520">NAD</keyword>
<dbReference type="Proteomes" id="UP001629214">
    <property type="component" value="Unassembled WGS sequence"/>
</dbReference>
<dbReference type="EMBL" id="JAQQFR010000005">
    <property type="protein sequence ID" value="MFL9878591.1"/>
    <property type="molecule type" value="Genomic_DNA"/>
</dbReference>
<evidence type="ECO:0000256" key="1">
    <source>
        <dbReference type="ARBA" id="ARBA00005854"/>
    </source>
</evidence>
<comment type="similarity">
    <text evidence="1 4">Belongs to the D-isomer specific 2-hydroxyacid dehydrogenase family.</text>
</comment>
<name>A0ABW8Z6A7_9BURK</name>
<feature type="domain" description="D-isomer specific 2-hydroxyacid dehydrogenase NAD-binding" evidence="6">
    <location>
        <begin position="115"/>
        <end position="286"/>
    </location>
</feature>
<protein>
    <submittedName>
        <fullName evidence="7">NAD(P)-dependent oxidoreductase</fullName>
    </submittedName>
</protein>
<dbReference type="RefSeq" id="WP_408167586.1">
    <property type="nucleotide sequence ID" value="NZ_JAQQFR010000005.1"/>
</dbReference>
<dbReference type="PROSITE" id="PS00671">
    <property type="entry name" value="D_2_HYDROXYACID_DH_3"/>
    <property type="match status" value="1"/>
</dbReference>
<dbReference type="InterPro" id="IPR006139">
    <property type="entry name" value="D-isomer_2_OHA_DH_cat_dom"/>
</dbReference>
<dbReference type="SUPFAM" id="SSF51735">
    <property type="entry name" value="NAD(P)-binding Rossmann-fold domains"/>
    <property type="match status" value="1"/>
</dbReference>
<dbReference type="InterPro" id="IPR050857">
    <property type="entry name" value="D-2-hydroxyacid_DH"/>
</dbReference>
<keyword evidence="8" id="KW-1185">Reference proteome</keyword>
<dbReference type="InterPro" id="IPR006140">
    <property type="entry name" value="D-isomer_DH_NAD-bd"/>
</dbReference>
<sequence>MAIIYLAYSPQTRVNYYGERALTRLQALGEVRLNQSEVALTPIDLVREAAGCDIIVAPRIPAATAELFDNLPQLVAYCRGAVDIRTIDVAAASRNGVLVTHATPGFAASVAEWVLAAMFDLSRNISDAVLDYRNGIVPAVRMGRELRGATLGVAGYGTIGQYLCRIAQALGMKVLVADPYARIDDPAQVAVDFDTLLATSDYVVCLAPANAETAHMFNTAAFAKMQASAFFINASRGELVDEAALLHALDHGVITACALDVGMAPDQMPSPQLARHPRVIATPHIGGLTPQAAEHQAMDTVNQVAAIVAGRMPEGAVNADQATRLLRLLRLLRPSAAT</sequence>
<organism evidence="7 8">
    <name type="scientific">Herbaspirillum rhizosphaerae</name>
    <dbReference type="NCBI Taxonomy" id="346179"/>
    <lineage>
        <taxon>Bacteria</taxon>
        <taxon>Pseudomonadati</taxon>
        <taxon>Pseudomonadota</taxon>
        <taxon>Betaproteobacteria</taxon>
        <taxon>Burkholderiales</taxon>
        <taxon>Oxalobacteraceae</taxon>
        <taxon>Herbaspirillum</taxon>
    </lineage>
</organism>
<evidence type="ECO:0000313" key="8">
    <source>
        <dbReference type="Proteomes" id="UP001629214"/>
    </source>
</evidence>
<keyword evidence="2 4" id="KW-0560">Oxidoreductase</keyword>
<evidence type="ECO:0000256" key="2">
    <source>
        <dbReference type="ARBA" id="ARBA00023002"/>
    </source>
</evidence>
<accession>A0ABW8Z6A7</accession>
<evidence type="ECO:0000256" key="3">
    <source>
        <dbReference type="ARBA" id="ARBA00023027"/>
    </source>
</evidence>
<dbReference type="Gene3D" id="3.40.50.720">
    <property type="entry name" value="NAD(P)-binding Rossmann-like Domain"/>
    <property type="match status" value="2"/>
</dbReference>
<dbReference type="Pfam" id="PF02826">
    <property type="entry name" value="2-Hacid_dh_C"/>
    <property type="match status" value="1"/>
</dbReference>
<dbReference type="InterPro" id="IPR036291">
    <property type="entry name" value="NAD(P)-bd_dom_sf"/>
</dbReference>
<evidence type="ECO:0000259" key="5">
    <source>
        <dbReference type="Pfam" id="PF00389"/>
    </source>
</evidence>
<proteinExistence type="inferred from homology"/>
<dbReference type="Pfam" id="PF00389">
    <property type="entry name" value="2-Hacid_dh"/>
    <property type="match status" value="1"/>
</dbReference>
<dbReference type="SUPFAM" id="SSF52283">
    <property type="entry name" value="Formate/glycerate dehydrogenase catalytic domain-like"/>
    <property type="match status" value="1"/>
</dbReference>
<evidence type="ECO:0000256" key="4">
    <source>
        <dbReference type="RuleBase" id="RU003719"/>
    </source>
</evidence>
<dbReference type="PANTHER" id="PTHR42789">
    <property type="entry name" value="D-ISOMER SPECIFIC 2-HYDROXYACID DEHYDROGENASE FAMILY PROTEIN (AFU_ORTHOLOGUE AFUA_6G10090)"/>
    <property type="match status" value="1"/>
</dbReference>
<reference evidence="7 8" key="1">
    <citation type="journal article" date="2024" name="Chem. Sci.">
        <title>Discovery of megapolipeptins by genome mining of a Burkholderiales bacteria collection.</title>
        <authorList>
            <person name="Paulo B.S."/>
            <person name="Recchia M.J.J."/>
            <person name="Lee S."/>
            <person name="Fergusson C.H."/>
            <person name="Romanowski S.B."/>
            <person name="Hernandez A."/>
            <person name="Krull N."/>
            <person name="Liu D.Y."/>
            <person name="Cavanagh H."/>
            <person name="Bos A."/>
            <person name="Gray C.A."/>
            <person name="Murphy B.T."/>
            <person name="Linington R.G."/>
            <person name="Eustaquio A.S."/>
        </authorList>
    </citation>
    <scope>NUCLEOTIDE SEQUENCE [LARGE SCALE GENOMIC DNA]</scope>
    <source>
        <strain evidence="7 8">RL21-008-BIB-B</strain>
    </source>
</reference>
<evidence type="ECO:0000259" key="6">
    <source>
        <dbReference type="Pfam" id="PF02826"/>
    </source>
</evidence>
<evidence type="ECO:0000313" key="7">
    <source>
        <dbReference type="EMBL" id="MFL9878591.1"/>
    </source>
</evidence>
<dbReference type="PANTHER" id="PTHR42789:SF1">
    <property type="entry name" value="D-ISOMER SPECIFIC 2-HYDROXYACID DEHYDROGENASE FAMILY PROTEIN (AFU_ORTHOLOGUE AFUA_6G10090)"/>
    <property type="match status" value="1"/>
</dbReference>
<comment type="caution">
    <text evidence="7">The sequence shown here is derived from an EMBL/GenBank/DDBJ whole genome shotgun (WGS) entry which is preliminary data.</text>
</comment>
<dbReference type="InterPro" id="IPR029753">
    <property type="entry name" value="D-isomer_DH_CS"/>
</dbReference>
<gene>
    <name evidence="7" type="ORF">PQR63_09370</name>
</gene>